<dbReference type="InterPro" id="IPR022284">
    <property type="entry name" value="GPAT/DHAPAT"/>
</dbReference>
<evidence type="ECO:0000313" key="13">
    <source>
        <dbReference type="RefSeq" id="XP_022287411.1"/>
    </source>
</evidence>
<evidence type="ECO:0000313" key="11">
    <source>
        <dbReference type="RefSeq" id="XP_022287409.1"/>
    </source>
</evidence>
<dbReference type="Proteomes" id="UP000694844">
    <property type="component" value="Chromosome 6"/>
</dbReference>
<evidence type="ECO:0000313" key="10">
    <source>
        <dbReference type="RefSeq" id="XP_022287408.1"/>
    </source>
</evidence>
<evidence type="ECO:0000256" key="3">
    <source>
        <dbReference type="ARBA" id="ARBA00022679"/>
    </source>
</evidence>
<dbReference type="AlphaFoldDB" id="A0A8B8A7I4"/>
<evidence type="ECO:0000256" key="6">
    <source>
        <dbReference type="PIRNR" id="PIRNR000437"/>
    </source>
</evidence>
<name>A0A8B8A7I4_CRAVI</name>
<keyword evidence="3 6" id="KW-0808">Transferase</keyword>
<evidence type="ECO:0000313" key="9">
    <source>
        <dbReference type="Proteomes" id="UP000694844"/>
    </source>
</evidence>
<dbReference type="RefSeq" id="XP_022287409.1">
    <property type="nucleotide sequence ID" value="XM_022431701.1"/>
</dbReference>
<dbReference type="PIRSF" id="PIRSF000437">
    <property type="entry name" value="GPAT_DHAPAT"/>
    <property type="match status" value="1"/>
</dbReference>
<dbReference type="GO" id="GO:0019432">
    <property type="term" value="P:triglyceride biosynthetic process"/>
    <property type="evidence" value="ECO:0007669"/>
    <property type="project" value="TreeGrafter"/>
</dbReference>
<comment type="similarity">
    <text evidence="2 6">Belongs to the GPAT/DAPAT family.</text>
</comment>
<protein>
    <submittedName>
        <fullName evidence="10 11">Glycerol-3-phosphate acyltransferase 1, mitochondrial-like</fullName>
    </submittedName>
</protein>
<keyword evidence="9" id="KW-1185">Reference proteome</keyword>
<dbReference type="PANTHER" id="PTHR12563:SF23">
    <property type="entry name" value="BCDNA.GH07066"/>
    <property type="match status" value="1"/>
</dbReference>
<dbReference type="GO" id="GO:0004366">
    <property type="term" value="F:glycerol-3-phosphate O-acyltransferase activity"/>
    <property type="evidence" value="ECO:0007669"/>
    <property type="project" value="TreeGrafter"/>
</dbReference>
<dbReference type="RefSeq" id="XP_022287410.1">
    <property type="nucleotide sequence ID" value="XM_022431702.1"/>
</dbReference>
<reference evidence="10 11" key="1">
    <citation type="submission" date="2025-04" db="UniProtKB">
        <authorList>
            <consortium name="RefSeq"/>
        </authorList>
    </citation>
    <scope>IDENTIFICATION</scope>
    <source>
        <tissue evidence="10 11">Whole sample</tissue>
    </source>
</reference>
<organism evidence="9 13">
    <name type="scientific">Crassostrea virginica</name>
    <name type="common">Eastern oyster</name>
    <dbReference type="NCBI Taxonomy" id="6565"/>
    <lineage>
        <taxon>Eukaryota</taxon>
        <taxon>Metazoa</taxon>
        <taxon>Spiralia</taxon>
        <taxon>Lophotrochozoa</taxon>
        <taxon>Mollusca</taxon>
        <taxon>Bivalvia</taxon>
        <taxon>Autobranchia</taxon>
        <taxon>Pteriomorphia</taxon>
        <taxon>Ostreida</taxon>
        <taxon>Ostreoidea</taxon>
        <taxon>Ostreidae</taxon>
        <taxon>Crassostrea</taxon>
    </lineage>
</organism>
<feature type="domain" description="Phospholipid/glycerol acyltransferase" evidence="8">
    <location>
        <begin position="260"/>
        <end position="392"/>
    </location>
</feature>
<accession>A0A8B8A7I4</accession>
<evidence type="ECO:0000256" key="1">
    <source>
        <dbReference type="ARBA" id="ARBA00004370"/>
    </source>
</evidence>
<dbReference type="Pfam" id="PF01553">
    <property type="entry name" value="Acyltransferase"/>
    <property type="match status" value="1"/>
</dbReference>
<keyword evidence="5 6" id="KW-0012">Acyltransferase</keyword>
<dbReference type="GO" id="GO:0008654">
    <property type="term" value="P:phospholipid biosynthetic process"/>
    <property type="evidence" value="ECO:0007669"/>
    <property type="project" value="TreeGrafter"/>
</dbReference>
<dbReference type="KEGG" id="cvn:111100090"/>
<dbReference type="GeneID" id="111100090"/>
<dbReference type="SMART" id="SM00563">
    <property type="entry name" value="PlsC"/>
    <property type="match status" value="1"/>
</dbReference>
<evidence type="ECO:0000256" key="4">
    <source>
        <dbReference type="ARBA" id="ARBA00023136"/>
    </source>
</evidence>
<dbReference type="PANTHER" id="PTHR12563">
    <property type="entry name" value="GLYCEROL-3-PHOSPHATE ACYLTRANSFERASE"/>
    <property type="match status" value="1"/>
</dbReference>
<dbReference type="RefSeq" id="XP_022287411.1">
    <property type="nucleotide sequence ID" value="XM_022431703.1"/>
</dbReference>
<gene>
    <name evidence="10 11 12 13" type="primary">LOC111100090</name>
</gene>
<dbReference type="SUPFAM" id="SSF69593">
    <property type="entry name" value="Glycerol-3-phosphate (1)-acyltransferase"/>
    <property type="match status" value="1"/>
</dbReference>
<comment type="subcellular location">
    <subcellularLocation>
        <location evidence="1">Membrane</location>
    </subcellularLocation>
</comment>
<evidence type="ECO:0000256" key="5">
    <source>
        <dbReference type="ARBA" id="ARBA00023315"/>
    </source>
</evidence>
<feature type="compositionally biased region" description="Polar residues" evidence="7">
    <location>
        <begin position="452"/>
        <end position="461"/>
    </location>
</feature>
<evidence type="ECO:0000256" key="2">
    <source>
        <dbReference type="ARBA" id="ARBA00007937"/>
    </source>
</evidence>
<dbReference type="InterPro" id="IPR041728">
    <property type="entry name" value="GPAT/DHAPAT_LPLAT"/>
</dbReference>
<dbReference type="InterPro" id="IPR002123">
    <property type="entry name" value="Plipid/glycerol_acylTrfase"/>
</dbReference>
<dbReference type="Pfam" id="PF19277">
    <property type="entry name" value="GPAT_C"/>
    <property type="match status" value="1"/>
</dbReference>
<feature type="region of interest" description="Disordered" evidence="7">
    <location>
        <begin position="452"/>
        <end position="477"/>
    </location>
</feature>
<sequence length="860" mass="97108">MAAQTPANPLTPDMQAVYAKWESRGPKVGGGSLGKGSPAIKWDQVGQLAEKITQEGRAKWRERYGESVGPLAHRRARQRNRKPAALPVESVSTSVIAEFKSKPIITPESLMVTRPYMGKCCSCMPISQVDFSTVEAVKMGFRNILDLDIRGRHWKEKYFANIVYGVRRRTNHIYPDVSSSVLHHPRVCEAIAQEDAESKGSAAKRAHRILQVMKSTITGRFTGFVAWILTKILPSILRAILVHKGQVDVIKRASERGLPMIYLPLHRSHLDYVLMTFILWHYKIKTPYVAAGINLNIPVFGRIMKSLGGFFIRRKLDKKTGKKDVVYRSILHIYIEELLRSGQSMEFFLEGGRSRSGKSLTPKAGLLSIIKETLCSGHLEDVYIVPVSINYEKLMDGNYSTEQLGLPKKPESFIGAIKALLKVCRTQFGCVRVDFCQPFSLKEYLQNTQCNQSSVQGSEPNSDGELSADSEPSSPPVIWRHGSMSSLYGTDIGEENRQIVKSLAEHITYTSTQSTALMSTNLLAFLLLKKHRQGVEGAQLALDLDWLISELKVRQRDVGFTGKPEEVIQYASALLGENLVTRTTEPGACVEFYKPNVELTAIVELSYYSNAVLSAFILESVVSCAVIYCCDLSLDNIPGHMTCPATRDEILATAVEICQLLQYEFIFVSPCKQLEEVLAEELDQMISMEVLQVNETLCEDQYTSYEKGWAQRLSSNMAWRDEDDEEEEEDLLFQQTCQVNVERADCVEKLKFFHQVLAPFLESYYVTACQINKCLHAQLTESEFLHHIHMEAKRRVFDNLASNEESVVLDSLKNALKSFSDLKIIDIYCVGNMRMVELHDHFEVKEKVYKYIELLEVLKG</sequence>
<evidence type="ECO:0000256" key="7">
    <source>
        <dbReference type="SAM" id="MobiDB-lite"/>
    </source>
</evidence>
<evidence type="ECO:0000259" key="8">
    <source>
        <dbReference type="SMART" id="SM00563"/>
    </source>
</evidence>
<dbReference type="GO" id="GO:0031966">
    <property type="term" value="C:mitochondrial membrane"/>
    <property type="evidence" value="ECO:0007669"/>
    <property type="project" value="TreeGrafter"/>
</dbReference>
<proteinExistence type="inferred from homology"/>
<keyword evidence="4" id="KW-0472">Membrane</keyword>
<dbReference type="GO" id="GO:0006631">
    <property type="term" value="P:fatty acid metabolic process"/>
    <property type="evidence" value="ECO:0007669"/>
    <property type="project" value="TreeGrafter"/>
</dbReference>
<dbReference type="GO" id="GO:0006072">
    <property type="term" value="P:glycerol-3-phosphate metabolic process"/>
    <property type="evidence" value="ECO:0007669"/>
    <property type="project" value="TreeGrafter"/>
</dbReference>
<dbReference type="OrthoDB" id="5962536at2759"/>
<dbReference type="InterPro" id="IPR045520">
    <property type="entry name" value="GPAT/DHAPAT_C"/>
</dbReference>
<dbReference type="CDD" id="cd07993">
    <property type="entry name" value="LPLAT_DHAPAT-like"/>
    <property type="match status" value="1"/>
</dbReference>
<evidence type="ECO:0000313" key="12">
    <source>
        <dbReference type="RefSeq" id="XP_022287410.1"/>
    </source>
</evidence>
<dbReference type="RefSeq" id="XP_022287408.1">
    <property type="nucleotide sequence ID" value="XM_022431700.1"/>
</dbReference>